<reference evidence="9" key="2">
    <citation type="submission" date="2025-08" db="UniProtKB">
        <authorList>
            <consortium name="Ensembl"/>
        </authorList>
    </citation>
    <scope>IDENTIFICATION</scope>
</reference>
<dbReference type="STRING" id="13616.ENSMODP00000039188"/>
<dbReference type="eggNOG" id="ENOG502S8D1">
    <property type="taxonomic scope" value="Eukaryota"/>
</dbReference>
<keyword evidence="2" id="KW-0145">Chemotaxis</keyword>
<dbReference type="GO" id="GO:0005615">
    <property type="term" value="C:extracellular space"/>
    <property type="evidence" value="ECO:0007669"/>
    <property type="project" value="UniProtKB-KW"/>
</dbReference>
<dbReference type="GO" id="GO:0008009">
    <property type="term" value="F:chemokine activity"/>
    <property type="evidence" value="ECO:0007669"/>
    <property type="project" value="InterPro"/>
</dbReference>
<dbReference type="SMART" id="SM00199">
    <property type="entry name" value="SCY"/>
    <property type="match status" value="1"/>
</dbReference>
<keyword evidence="4" id="KW-0964">Secreted</keyword>
<comment type="subcellular location">
    <subcellularLocation>
        <location evidence="1">Secreted</location>
    </subcellularLocation>
</comment>
<keyword evidence="6" id="KW-0395">Inflammatory response</keyword>
<name>K7E087_MONDO</name>
<dbReference type="OMA" id="AVIFEFR"/>
<accession>K7E087</accession>
<protein>
    <submittedName>
        <fullName evidence="9">C-C motif chemokine ligand 25</fullName>
    </submittedName>
</protein>
<evidence type="ECO:0000313" key="10">
    <source>
        <dbReference type="Proteomes" id="UP000002280"/>
    </source>
</evidence>
<feature type="signal peptide" evidence="7">
    <location>
        <begin position="1"/>
        <end position="19"/>
    </location>
</feature>
<keyword evidence="10" id="KW-1185">Reference proteome</keyword>
<dbReference type="Pfam" id="PF00048">
    <property type="entry name" value="IL8"/>
    <property type="match status" value="1"/>
</dbReference>
<feature type="domain" description="Chemokine interleukin-8-like" evidence="8">
    <location>
        <begin position="23"/>
        <end position="85"/>
    </location>
</feature>
<dbReference type="Gene3D" id="2.40.50.40">
    <property type="match status" value="1"/>
</dbReference>
<dbReference type="GO" id="GO:0006954">
    <property type="term" value="P:inflammatory response"/>
    <property type="evidence" value="ECO:0007669"/>
    <property type="project" value="UniProtKB-KW"/>
</dbReference>
<dbReference type="GO" id="GO:0006955">
    <property type="term" value="P:immune response"/>
    <property type="evidence" value="ECO:0007669"/>
    <property type="project" value="InterPro"/>
</dbReference>
<evidence type="ECO:0000256" key="2">
    <source>
        <dbReference type="ARBA" id="ARBA00022500"/>
    </source>
</evidence>
<dbReference type="InterPro" id="IPR036048">
    <property type="entry name" value="Interleukin_8-like_sf"/>
</dbReference>
<dbReference type="HOGENOM" id="CLU_1854552_0_0_1"/>
<evidence type="ECO:0000256" key="7">
    <source>
        <dbReference type="SAM" id="SignalP"/>
    </source>
</evidence>
<sequence length="138" mass="16138">MNLQLLTCLLVALTPAVSSQGTYEDCCLKYIKYKKQAFLRYIKTYIIQEVNGSCNRPAIIFVLPRNKFICGNPNDKWVKDKMRDLDRQRKTIKNSWKPREKIKDCRGNNTNITRPLVQDVHAHRIHGIARNQTRLKHG</sequence>
<evidence type="ECO:0000313" key="9">
    <source>
        <dbReference type="Ensembl" id="ENSMODP00000039188.1"/>
    </source>
</evidence>
<reference evidence="9 10" key="1">
    <citation type="journal article" date="2007" name="Nature">
        <title>Genome of the marsupial Monodelphis domestica reveals innovation in non-coding sequences.</title>
        <authorList>
            <person name="Mikkelsen T.S."/>
            <person name="Wakefield M.J."/>
            <person name="Aken B."/>
            <person name="Amemiya C.T."/>
            <person name="Chang J.L."/>
            <person name="Duke S."/>
            <person name="Garber M."/>
            <person name="Gentles A.J."/>
            <person name="Goodstadt L."/>
            <person name="Heger A."/>
            <person name="Jurka J."/>
            <person name="Kamal M."/>
            <person name="Mauceli E."/>
            <person name="Searle S.M."/>
            <person name="Sharpe T."/>
            <person name="Baker M.L."/>
            <person name="Batzer M.A."/>
            <person name="Benos P.V."/>
            <person name="Belov K."/>
            <person name="Clamp M."/>
            <person name="Cook A."/>
            <person name="Cuff J."/>
            <person name="Das R."/>
            <person name="Davidow L."/>
            <person name="Deakin J.E."/>
            <person name="Fazzari M.J."/>
            <person name="Glass J.L."/>
            <person name="Grabherr M."/>
            <person name="Greally J.M."/>
            <person name="Gu W."/>
            <person name="Hore T.A."/>
            <person name="Huttley G.A."/>
            <person name="Kleber M."/>
            <person name="Jirtle R.L."/>
            <person name="Koina E."/>
            <person name="Lee J.T."/>
            <person name="Mahony S."/>
            <person name="Marra M.A."/>
            <person name="Miller R.D."/>
            <person name="Nicholls R.D."/>
            <person name="Oda M."/>
            <person name="Papenfuss A.T."/>
            <person name="Parra Z.E."/>
            <person name="Pollock D.D."/>
            <person name="Ray D.A."/>
            <person name="Schein J.E."/>
            <person name="Speed T.P."/>
            <person name="Thompson K."/>
            <person name="VandeBerg J.L."/>
            <person name="Wade C.M."/>
            <person name="Walker J.A."/>
            <person name="Waters P.D."/>
            <person name="Webber C."/>
            <person name="Weidman J.R."/>
            <person name="Xie X."/>
            <person name="Zody M.C."/>
            <person name="Baldwin J."/>
            <person name="Abdouelleil A."/>
            <person name="Abdulkadir J."/>
            <person name="Abebe A."/>
            <person name="Abera B."/>
            <person name="Abreu J."/>
            <person name="Acer S.C."/>
            <person name="Aftuck L."/>
            <person name="Alexander A."/>
            <person name="An P."/>
            <person name="Anderson E."/>
            <person name="Anderson S."/>
            <person name="Arachi H."/>
            <person name="Azer M."/>
            <person name="Bachantsang P."/>
            <person name="Barry A."/>
            <person name="Bayul T."/>
            <person name="Berlin A."/>
            <person name="Bessette D."/>
            <person name="Bloom T."/>
            <person name="Bloom T."/>
            <person name="Boguslavskiy L."/>
            <person name="Bonnet C."/>
            <person name="Boukhgalter B."/>
            <person name="Bourzgui I."/>
            <person name="Brown A."/>
            <person name="Cahill P."/>
            <person name="Channer S."/>
            <person name="Cheshatsang Y."/>
            <person name="Chuda L."/>
            <person name="Citroen M."/>
            <person name="Collymore A."/>
            <person name="Cooke P."/>
            <person name="Costello M."/>
            <person name="D'Aco K."/>
            <person name="Daza R."/>
            <person name="De Haan G."/>
            <person name="DeGray S."/>
            <person name="DeMaso C."/>
            <person name="Dhargay N."/>
            <person name="Dooley K."/>
            <person name="Dooley E."/>
            <person name="Doricent M."/>
            <person name="Dorje P."/>
            <person name="Dorjee K."/>
            <person name="Dupes A."/>
            <person name="Elong R."/>
            <person name="Falk J."/>
            <person name="Farina A."/>
            <person name="Faro S."/>
            <person name="Ferguson D."/>
            <person name="Fisher S."/>
            <person name="Foley C.D."/>
            <person name="Franke A."/>
            <person name="Friedrich D."/>
            <person name="Gadbois L."/>
            <person name="Gearin G."/>
            <person name="Gearin C.R."/>
            <person name="Giannoukos G."/>
            <person name="Goode T."/>
            <person name="Graham J."/>
            <person name="Grandbois E."/>
            <person name="Grewal S."/>
            <person name="Gyaltsen K."/>
            <person name="Hafez N."/>
            <person name="Hagos B."/>
            <person name="Hall J."/>
            <person name="Henson C."/>
            <person name="Hollinger A."/>
            <person name="Honan T."/>
            <person name="Huard M.D."/>
            <person name="Hughes L."/>
            <person name="Hurhula B."/>
            <person name="Husby M.E."/>
            <person name="Kamat A."/>
            <person name="Kanga B."/>
            <person name="Kashin S."/>
            <person name="Khazanovich D."/>
            <person name="Kisner P."/>
            <person name="Lance K."/>
            <person name="Lara M."/>
            <person name="Lee W."/>
            <person name="Lennon N."/>
            <person name="Letendre F."/>
            <person name="LeVine R."/>
            <person name="Lipovsky A."/>
            <person name="Liu X."/>
            <person name="Liu J."/>
            <person name="Liu S."/>
            <person name="Lokyitsang T."/>
            <person name="Lokyitsang Y."/>
            <person name="Lubonja R."/>
            <person name="Lui A."/>
            <person name="MacDonald P."/>
            <person name="Magnisalis V."/>
            <person name="Maru K."/>
            <person name="Matthews C."/>
            <person name="McCusker W."/>
            <person name="McDonough S."/>
            <person name="Mehta T."/>
            <person name="Meldrim J."/>
            <person name="Meneus L."/>
            <person name="Mihai O."/>
            <person name="Mihalev A."/>
            <person name="Mihova T."/>
            <person name="Mittelman R."/>
            <person name="Mlenga V."/>
            <person name="Montmayeur A."/>
            <person name="Mulrain L."/>
            <person name="Navidi A."/>
            <person name="Naylor J."/>
            <person name="Negash T."/>
            <person name="Nguyen T."/>
            <person name="Nguyen N."/>
            <person name="Nicol R."/>
            <person name="Norbu C."/>
            <person name="Norbu N."/>
            <person name="Novod N."/>
            <person name="O'Neill B."/>
            <person name="Osman S."/>
            <person name="Markiewicz E."/>
            <person name="Oyono O.L."/>
            <person name="Patti C."/>
            <person name="Phunkhang P."/>
            <person name="Pierre F."/>
            <person name="Priest M."/>
            <person name="Raghuraman S."/>
            <person name="Rege F."/>
            <person name="Reyes R."/>
            <person name="Rise C."/>
            <person name="Rogov P."/>
            <person name="Ross K."/>
            <person name="Ryan E."/>
            <person name="Settipalli S."/>
            <person name="Shea T."/>
            <person name="Sherpa N."/>
            <person name="Shi L."/>
            <person name="Shih D."/>
            <person name="Sparrow T."/>
            <person name="Spaulding J."/>
            <person name="Stalker J."/>
            <person name="Stange-Thomann N."/>
            <person name="Stavropoulos S."/>
            <person name="Stone C."/>
            <person name="Strader C."/>
            <person name="Tesfaye S."/>
            <person name="Thomson T."/>
            <person name="Thoulutsang Y."/>
            <person name="Thoulutsang D."/>
            <person name="Topham K."/>
            <person name="Topping I."/>
            <person name="Tsamla T."/>
            <person name="Vassiliev H."/>
            <person name="Vo A."/>
            <person name="Wangchuk T."/>
            <person name="Wangdi T."/>
            <person name="Weiand M."/>
            <person name="Wilkinson J."/>
            <person name="Wilson A."/>
            <person name="Yadav S."/>
            <person name="Young G."/>
            <person name="Yu Q."/>
            <person name="Zembek L."/>
            <person name="Zhong D."/>
            <person name="Zimmer A."/>
            <person name="Zwirko Z."/>
            <person name="Jaffe D.B."/>
            <person name="Alvarez P."/>
            <person name="Brockman W."/>
            <person name="Butler J."/>
            <person name="Chin C."/>
            <person name="Gnerre S."/>
            <person name="MacCallum I."/>
            <person name="Graves J.A."/>
            <person name="Ponting C.P."/>
            <person name="Breen M."/>
            <person name="Samollow P.B."/>
            <person name="Lander E.S."/>
            <person name="Lindblad-Toh K."/>
        </authorList>
    </citation>
    <scope>NUCLEOTIDE SEQUENCE [LARGE SCALE GENOMIC DNA]</scope>
</reference>
<dbReference type="PANTHER" id="PTHR12015">
    <property type="entry name" value="SMALL INDUCIBLE CYTOKINE A"/>
    <property type="match status" value="1"/>
</dbReference>
<evidence type="ECO:0000256" key="6">
    <source>
        <dbReference type="ARBA" id="ARBA00023198"/>
    </source>
</evidence>
<feature type="chain" id="PRO_5003900234" evidence="7">
    <location>
        <begin position="20"/>
        <end position="138"/>
    </location>
</feature>
<dbReference type="InterPro" id="IPR039809">
    <property type="entry name" value="Chemokine_b/g/d"/>
</dbReference>
<keyword evidence="3" id="KW-0202">Cytokine</keyword>
<dbReference type="Bgee" id="ENSMODG00000028064">
    <property type="expression patterns" value="Expressed in lung and 6 other cell types or tissues"/>
</dbReference>
<evidence type="ECO:0000256" key="1">
    <source>
        <dbReference type="ARBA" id="ARBA00004613"/>
    </source>
</evidence>
<dbReference type="InterPro" id="IPR001811">
    <property type="entry name" value="Chemokine_IL8-like_dom"/>
</dbReference>
<keyword evidence="5 7" id="KW-0732">Signal</keyword>
<evidence type="ECO:0000256" key="3">
    <source>
        <dbReference type="ARBA" id="ARBA00022514"/>
    </source>
</evidence>
<proteinExistence type="predicted"/>
<dbReference type="KEGG" id="mdo:103102658"/>
<dbReference type="AlphaFoldDB" id="K7E087"/>
<dbReference type="SUPFAM" id="SSF54117">
    <property type="entry name" value="Interleukin 8-like chemokines"/>
    <property type="match status" value="1"/>
</dbReference>
<dbReference type="FunCoup" id="K7E087">
    <property type="interactions" value="393"/>
</dbReference>
<dbReference type="GeneTree" id="ENSGT01130000278316"/>
<evidence type="ECO:0000259" key="8">
    <source>
        <dbReference type="SMART" id="SM00199"/>
    </source>
</evidence>
<dbReference type="InParanoid" id="K7E087"/>
<dbReference type="Proteomes" id="UP000002280">
    <property type="component" value="Chromosome 3"/>
</dbReference>
<dbReference type="Ensembl" id="ENSMODT00000042298.2">
    <property type="protein sequence ID" value="ENSMODP00000039188.1"/>
    <property type="gene ID" value="ENSMODG00000028064.2"/>
</dbReference>
<evidence type="ECO:0000256" key="4">
    <source>
        <dbReference type="ARBA" id="ARBA00022525"/>
    </source>
</evidence>
<dbReference type="PANTHER" id="PTHR12015:SF111">
    <property type="entry name" value="C-C MOTIF CHEMOKINE 17"/>
    <property type="match status" value="1"/>
</dbReference>
<organism evidence="9 10">
    <name type="scientific">Monodelphis domestica</name>
    <name type="common">Gray short-tailed opossum</name>
    <dbReference type="NCBI Taxonomy" id="13616"/>
    <lineage>
        <taxon>Eukaryota</taxon>
        <taxon>Metazoa</taxon>
        <taxon>Chordata</taxon>
        <taxon>Craniata</taxon>
        <taxon>Vertebrata</taxon>
        <taxon>Euteleostomi</taxon>
        <taxon>Mammalia</taxon>
        <taxon>Metatheria</taxon>
        <taxon>Didelphimorphia</taxon>
        <taxon>Didelphidae</taxon>
        <taxon>Monodelphis</taxon>
    </lineage>
</organism>
<evidence type="ECO:0000256" key="5">
    <source>
        <dbReference type="ARBA" id="ARBA00022729"/>
    </source>
</evidence>
<reference evidence="9" key="3">
    <citation type="submission" date="2025-09" db="UniProtKB">
        <authorList>
            <consortium name="Ensembl"/>
        </authorList>
    </citation>
    <scope>IDENTIFICATION</scope>
</reference>